<gene>
    <name evidence="1" type="ORF">A3F84_09500</name>
</gene>
<dbReference type="AlphaFoldDB" id="A0A1F6C550"/>
<proteinExistence type="predicted"/>
<sequence length="353" mass="42040">MKNEGPTKRQKRSGASLGFRWQRMTDEQLLNLRLCDLPVRVEGSALEPRVERLYRELGERGIRFKPHVWLSEEWFSPDGVPGIAIPFYLAHPRLMRLERKMMLGVEGGTDAECMRLLRHEAGHALDTAYRLHFKRRWQELFGSFTEPYPDSYTPRPNSRNYVLHLDAWYAQAHPAEDFAETFAVWLTPGSRWRGRYQGWPAFRKLEYVDQLMAEIAGMPPKNDLRIRIDPLSRVKLALREHYKRRHRHYAVEWPAFYDRDLRRIFSEESRHLSRPTAVSFLRRFRRELCEVVSEGTGVHQYTINYVLQHMIERCKRLKLRVPRPERHVQREVMVMLTVQTMNVIHSGYYRLAV</sequence>
<evidence type="ECO:0008006" key="3">
    <source>
        <dbReference type="Google" id="ProtNLM"/>
    </source>
</evidence>
<dbReference type="Pfam" id="PF15887">
    <property type="entry name" value="Peptidase_Mx"/>
    <property type="match status" value="1"/>
</dbReference>
<evidence type="ECO:0000313" key="1">
    <source>
        <dbReference type="EMBL" id="OGG44223.1"/>
    </source>
</evidence>
<accession>A0A1F6C550</accession>
<dbReference type="EMBL" id="MFKF01000410">
    <property type="protein sequence ID" value="OGG44223.1"/>
    <property type="molecule type" value="Genomic_DNA"/>
</dbReference>
<dbReference type="Gene3D" id="3.40.390.70">
    <property type="match status" value="1"/>
</dbReference>
<organism evidence="1 2">
    <name type="scientific">Handelsmanbacteria sp. (strain RIFCSPLOWO2_12_FULL_64_10)</name>
    <dbReference type="NCBI Taxonomy" id="1817868"/>
    <lineage>
        <taxon>Bacteria</taxon>
        <taxon>Candidatus Handelsmaniibacteriota</taxon>
    </lineage>
</organism>
<evidence type="ECO:0000313" key="2">
    <source>
        <dbReference type="Proteomes" id="UP000178606"/>
    </source>
</evidence>
<reference evidence="1 2" key="1">
    <citation type="journal article" date="2016" name="Nat. Commun.">
        <title>Thousands of microbial genomes shed light on interconnected biogeochemical processes in an aquifer system.</title>
        <authorList>
            <person name="Anantharaman K."/>
            <person name="Brown C.T."/>
            <person name="Hug L.A."/>
            <person name="Sharon I."/>
            <person name="Castelle C.J."/>
            <person name="Probst A.J."/>
            <person name="Thomas B.C."/>
            <person name="Singh A."/>
            <person name="Wilkins M.J."/>
            <person name="Karaoz U."/>
            <person name="Brodie E.L."/>
            <person name="Williams K.H."/>
            <person name="Hubbard S.S."/>
            <person name="Banfield J.F."/>
        </authorList>
    </citation>
    <scope>NUCLEOTIDE SEQUENCE [LARGE SCALE GENOMIC DNA]</scope>
    <source>
        <strain evidence="2">RIFCSPLOWO2_12_FULL_64_10</strain>
    </source>
</reference>
<dbReference type="InterPro" id="IPR031321">
    <property type="entry name" value="UCP012641"/>
</dbReference>
<protein>
    <recommendedName>
        <fullName evidence="3">Zinc-binding metallo-peptidase</fullName>
    </recommendedName>
</protein>
<name>A0A1F6C550_HANXR</name>
<dbReference type="Proteomes" id="UP000178606">
    <property type="component" value="Unassembled WGS sequence"/>
</dbReference>
<comment type="caution">
    <text evidence="1">The sequence shown here is derived from an EMBL/GenBank/DDBJ whole genome shotgun (WGS) entry which is preliminary data.</text>
</comment>